<protein>
    <submittedName>
        <fullName evidence="1">Uncharacterized protein</fullName>
    </submittedName>
</protein>
<gene>
    <name evidence="1" type="ORF">BO78DRAFT_406142</name>
</gene>
<evidence type="ECO:0000313" key="1">
    <source>
        <dbReference type="EMBL" id="PYI07873.1"/>
    </source>
</evidence>
<name>A0A319FJH0_ASPSB</name>
<dbReference type="Proteomes" id="UP000248423">
    <property type="component" value="Unassembled WGS sequence"/>
</dbReference>
<dbReference type="AlphaFoldDB" id="A0A319FJH0"/>
<accession>A0A319FJH0</accession>
<reference evidence="1 2" key="1">
    <citation type="submission" date="2018-02" db="EMBL/GenBank/DDBJ databases">
        <title>The genomes of Aspergillus section Nigri reveals drivers in fungal speciation.</title>
        <authorList>
            <consortium name="DOE Joint Genome Institute"/>
            <person name="Vesth T.C."/>
            <person name="Nybo J."/>
            <person name="Theobald S."/>
            <person name="Brandl J."/>
            <person name="Frisvad J.C."/>
            <person name="Nielsen K.F."/>
            <person name="Lyhne E.K."/>
            <person name="Kogle M.E."/>
            <person name="Kuo A."/>
            <person name="Riley R."/>
            <person name="Clum A."/>
            <person name="Nolan M."/>
            <person name="Lipzen A."/>
            <person name="Salamov A."/>
            <person name="Henrissat B."/>
            <person name="Wiebenga A."/>
            <person name="De vries R.P."/>
            <person name="Grigoriev I.V."/>
            <person name="Mortensen U.H."/>
            <person name="Andersen M.R."/>
            <person name="Baker S.E."/>
        </authorList>
    </citation>
    <scope>NUCLEOTIDE SEQUENCE [LARGE SCALE GENOMIC DNA]</scope>
    <source>
        <strain evidence="1 2">CBS 121057</strain>
    </source>
</reference>
<dbReference type="OrthoDB" id="3886018at2759"/>
<proteinExistence type="predicted"/>
<sequence length="224" mass="25243">MQTKPDQEDTYFGRLIGLIQFVGSQSTDASLARQRRFGTVAFQIGTPGLEGCTIVTVVSKRAVYMGHYWESDSWSKAHYFPRRVLNFIAGRQPQQGVGPAFNPALFNRPEDDTRVYIMHPRKGVKKHTAPLYPVKFAQLKSLFNEDLLPGVPIAAWIYIPVTDKEGHPDPIADQLWRRHAIFQYDPNADGPGSRGWRLFYEDHYFDDTNPPPGAASANGIPDLP</sequence>
<dbReference type="VEuPathDB" id="FungiDB:BO78DRAFT_406142"/>
<dbReference type="EMBL" id="KZ826338">
    <property type="protein sequence ID" value="PYI07873.1"/>
    <property type="molecule type" value="Genomic_DNA"/>
</dbReference>
<evidence type="ECO:0000313" key="2">
    <source>
        <dbReference type="Proteomes" id="UP000248423"/>
    </source>
</evidence>
<dbReference type="STRING" id="1448318.A0A319FJH0"/>
<keyword evidence="2" id="KW-1185">Reference proteome</keyword>
<organism evidence="1 2">
    <name type="scientific">Aspergillus sclerotiicarbonarius (strain CBS 121057 / IBT 28362)</name>
    <dbReference type="NCBI Taxonomy" id="1448318"/>
    <lineage>
        <taxon>Eukaryota</taxon>
        <taxon>Fungi</taxon>
        <taxon>Dikarya</taxon>
        <taxon>Ascomycota</taxon>
        <taxon>Pezizomycotina</taxon>
        <taxon>Eurotiomycetes</taxon>
        <taxon>Eurotiomycetidae</taxon>
        <taxon>Eurotiales</taxon>
        <taxon>Aspergillaceae</taxon>
        <taxon>Aspergillus</taxon>
        <taxon>Aspergillus subgen. Circumdati</taxon>
    </lineage>
</organism>